<evidence type="ECO:0000256" key="6">
    <source>
        <dbReference type="ARBA" id="ARBA00022692"/>
    </source>
</evidence>
<evidence type="ECO:0000256" key="4">
    <source>
        <dbReference type="ARBA" id="ARBA00022475"/>
    </source>
</evidence>
<dbReference type="InterPro" id="IPR004485">
    <property type="entry name" value="Cobalamin_biosynth_CobD/CbiB"/>
</dbReference>
<evidence type="ECO:0000256" key="9">
    <source>
        <dbReference type="HAMAP-Rule" id="MF_00024"/>
    </source>
</evidence>
<feature type="transmembrane region" description="Helical" evidence="9">
    <location>
        <begin position="89"/>
        <end position="108"/>
    </location>
</feature>
<keyword evidence="4 9" id="KW-1003">Cell membrane</keyword>
<feature type="transmembrane region" description="Helical" evidence="9">
    <location>
        <begin position="235"/>
        <end position="255"/>
    </location>
</feature>
<feature type="transmembrane region" description="Helical" evidence="9">
    <location>
        <begin position="189"/>
        <end position="207"/>
    </location>
</feature>
<protein>
    <recommendedName>
        <fullName evidence="9">Cobalamin biosynthesis protein CobD</fullName>
    </recommendedName>
</protein>
<feature type="transmembrane region" description="Helical" evidence="9">
    <location>
        <begin position="50"/>
        <end position="77"/>
    </location>
</feature>
<comment type="function">
    <text evidence="9">Converts cobyric acid to cobinamide by the addition of aminopropanol on the F carboxylic group.</text>
</comment>
<dbReference type="GO" id="GO:0005886">
    <property type="term" value="C:plasma membrane"/>
    <property type="evidence" value="ECO:0007669"/>
    <property type="project" value="UniProtKB-SubCell"/>
</dbReference>
<comment type="caution">
    <text evidence="10">The sequence shown here is derived from an EMBL/GenBank/DDBJ whole genome shotgun (WGS) entry which is preliminary data.</text>
</comment>
<dbReference type="GO" id="GO:0048472">
    <property type="term" value="F:threonine-phosphate decarboxylase activity"/>
    <property type="evidence" value="ECO:0007669"/>
    <property type="project" value="InterPro"/>
</dbReference>
<evidence type="ECO:0000313" key="10">
    <source>
        <dbReference type="EMBL" id="RZD19465.1"/>
    </source>
</evidence>
<proteinExistence type="inferred from homology"/>
<keyword evidence="6 9" id="KW-0812">Transmembrane</keyword>
<feature type="transmembrane region" description="Helical" evidence="9">
    <location>
        <begin position="166"/>
        <end position="184"/>
    </location>
</feature>
<evidence type="ECO:0000256" key="1">
    <source>
        <dbReference type="ARBA" id="ARBA00004651"/>
    </source>
</evidence>
<dbReference type="Proteomes" id="UP000319296">
    <property type="component" value="Unassembled WGS sequence"/>
</dbReference>
<name>A0A519BQB9_9DELT</name>
<evidence type="ECO:0000256" key="5">
    <source>
        <dbReference type="ARBA" id="ARBA00022573"/>
    </source>
</evidence>
<organism evidence="10 11">
    <name type="scientific">Candidatus Acididesulfobacter diazotrophicus</name>
    <dbReference type="NCBI Taxonomy" id="2597226"/>
    <lineage>
        <taxon>Bacteria</taxon>
        <taxon>Deltaproteobacteria</taxon>
        <taxon>Candidatus Acidulodesulfobacterales</taxon>
        <taxon>Candidatus Acididesulfobacter</taxon>
    </lineage>
</organism>
<accession>A0A519BQB9</accession>
<dbReference type="GO" id="GO:0009236">
    <property type="term" value="P:cobalamin biosynthetic process"/>
    <property type="evidence" value="ECO:0007669"/>
    <property type="project" value="UniProtKB-UniRule"/>
</dbReference>
<dbReference type="NCBIfam" id="TIGR00380">
    <property type="entry name" value="cobal_cbiB"/>
    <property type="match status" value="1"/>
</dbReference>
<evidence type="ECO:0000256" key="8">
    <source>
        <dbReference type="ARBA" id="ARBA00023136"/>
    </source>
</evidence>
<evidence type="ECO:0000256" key="7">
    <source>
        <dbReference type="ARBA" id="ARBA00022989"/>
    </source>
</evidence>
<evidence type="ECO:0000256" key="2">
    <source>
        <dbReference type="ARBA" id="ARBA00004953"/>
    </source>
</evidence>
<keyword evidence="8 9" id="KW-0472">Membrane</keyword>
<reference evidence="10 11" key="1">
    <citation type="journal article" date="2019" name="ISME J.">
        <title>Insights into ecological role of a new deltaproteobacterial order Candidatus Acidulodesulfobacterales by metagenomics and metatranscriptomics.</title>
        <authorList>
            <person name="Tan S."/>
            <person name="Liu J."/>
            <person name="Fang Y."/>
            <person name="Hedlund B.P."/>
            <person name="Lian Z.H."/>
            <person name="Huang L.Y."/>
            <person name="Li J.T."/>
            <person name="Huang L.N."/>
            <person name="Li W.J."/>
            <person name="Jiang H.C."/>
            <person name="Dong H.L."/>
            <person name="Shu W.S."/>
        </authorList>
    </citation>
    <scope>NUCLEOTIDE SEQUENCE [LARGE SCALE GENOMIC DNA]</scope>
    <source>
        <strain evidence="10">AP1</strain>
    </source>
</reference>
<dbReference type="PANTHER" id="PTHR34308:SF1">
    <property type="entry name" value="COBALAMIN BIOSYNTHESIS PROTEIN CBIB"/>
    <property type="match status" value="1"/>
</dbReference>
<dbReference type="EMBL" id="SGBB01000001">
    <property type="protein sequence ID" value="RZD19465.1"/>
    <property type="molecule type" value="Genomic_DNA"/>
</dbReference>
<dbReference type="PANTHER" id="PTHR34308">
    <property type="entry name" value="COBALAMIN BIOSYNTHESIS PROTEIN CBIB"/>
    <property type="match status" value="1"/>
</dbReference>
<evidence type="ECO:0000256" key="3">
    <source>
        <dbReference type="ARBA" id="ARBA00006263"/>
    </source>
</evidence>
<keyword evidence="5 9" id="KW-0169">Cobalamin biosynthesis</keyword>
<comment type="similarity">
    <text evidence="3 9">Belongs to the CobD/CbiB family.</text>
</comment>
<sequence length="352" mass="39411">MKIKYDKLINYYILIPLPLAFLLEFYIGGIRYNFHPLNIMGQIAGFLEKIFYHISNSFFSGALFNIFTILIIGTVFAGIDFIAIKISIFLFYFFSIFILLSFLSAGGLKHESIKIYRLLKANDIDGARKNLRSLAGRDSNNLDISEISRSVVESVAENTGDGIGSVIFYFTAGLIIGFFALTFIKTTEILVAFGIIGAVIYKTANLLDSMVGYRNAKYEKFGKFSARLDDALNYIPFRITAYVMLLSVFILNIISNKYHNKGGFKSWFKFRKSHPSPNGGQLESIMAGALHIKLGGTNLYGGVESKRPIMGFENYGRANENSIISAVRIMELTSAILVIFYTLVIALIFANF</sequence>
<evidence type="ECO:0000313" key="11">
    <source>
        <dbReference type="Proteomes" id="UP000319296"/>
    </source>
</evidence>
<dbReference type="GO" id="GO:0015420">
    <property type="term" value="F:ABC-type vitamin B12 transporter activity"/>
    <property type="evidence" value="ECO:0007669"/>
    <property type="project" value="UniProtKB-UniRule"/>
</dbReference>
<comment type="caution">
    <text evidence="9">Lacks conserved residue(s) required for the propagation of feature annotation.</text>
</comment>
<comment type="subcellular location">
    <subcellularLocation>
        <location evidence="1 9">Cell membrane</location>
        <topology evidence="1 9">Multi-pass membrane protein</topology>
    </subcellularLocation>
</comment>
<gene>
    <name evidence="9 10" type="primary">cobD</name>
    <name evidence="10" type="ORF">EVG15_00870</name>
</gene>
<dbReference type="HAMAP" id="MF_00024">
    <property type="entry name" value="CobD_CbiB"/>
    <property type="match status" value="1"/>
</dbReference>
<comment type="pathway">
    <text evidence="2 9">Cofactor biosynthesis; adenosylcobalamin biosynthesis.</text>
</comment>
<keyword evidence="7 9" id="KW-1133">Transmembrane helix</keyword>
<feature type="transmembrane region" description="Helical" evidence="9">
    <location>
        <begin position="332"/>
        <end position="350"/>
    </location>
</feature>
<dbReference type="UniPathway" id="UPA00148"/>
<feature type="transmembrane region" description="Helical" evidence="9">
    <location>
        <begin position="12"/>
        <end position="30"/>
    </location>
</feature>
<dbReference type="Pfam" id="PF03186">
    <property type="entry name" value="CobD_Cbib"/>
    <property type="match status" value="1"/>
</dbReference>
<dbReference type="AlphaFoldDB" id="A0A519BQB9"/>